<accession>A0A174IYG8</accession>
<keyword evidence="6" id="KW-0046">Antibiotic resistance</keyword>
<feature type="transmembrane region" description="Helical" evidence="6">
    <location>
        <begin position="124"/>
        <end position="149"/>
    </location>
</feature>
<feature type="transmembrane region" description="Helical" evidence="6">
    <location>
        <begin position="238"/>
        <end position="257"/>
    </location>
</feature>
<keyword evidence="6" id="KW-0808">Transferase</keyword>
<evidence type="ECO:0000256" key="3">
    <source>
        <dbReference type="ARBA" id="ARBA00022692"/>
    </source>
</evidence>
<comment type="similarity">
    <text evidence="6">Belongs to the LPG synthase family.</text>
</comment>
<dbReference type="InterPro" id="IPR022791">
    <property type="entry name" value="L-PG_synthase/AglD"/>
</dbReference>
<dbReference type="AlphaFoldDB" id="A0A174IYG8"/>
<dbReference type="GO" id="GO:0005886">
    <property type="term" value="C:plasma membrane"/>
    <property type="evidence" value="ECO:0007669"/>
    <property type="project" value="UniProtKB-SubCell"/>
</dbReference>
<evidence type="ECO:0000256" key="2">
    <source>
        <dbReference type="ARBA" id="ARBA00022475"/>
    </source>
</evidence>
<protein>
    <recommendedName>
        <fullName evidence="6">Phosphatidylglycerol lysyltransferase</fullName>
        <ecNumber evidence="6">2.3.2.3</ecNumber>
    </recommendedName>
    <alternativeName>
        <fullName evidence="6">Lysylphosphatidylglycerol synthase</fullName>
    </alternativeName>
</protein>
<evidence type="ECO:0000256" key="5">
    <source>
        <dbReference type="ARBA" id="ARBA00023136"/>
    </source>
</evidence>
<evidence type="ECO:0000313" key="10">
    <source>
        <dbReference type="Proteomes" id="UP000251853"/>
    </source>
</evidence>
<reference evidence="8 10" key="2">
    <citation type="submission" date="2018-06" db="EMBL/GenBank/DDBJ databases">
        <authorList>
            <consortium name="Pathogen Informatics"/>
            <person name="Doyle S."/>
        </authorList>
    </citation>
    <scope>NUCLEOTIDE SEQUENCE [LARGE SCALE GENOMIC DNA]</scope>
    <source>
        <strain evidence="8 10">NCTC11224</strain>
    </source>
</reference>
<keyword evidence="6" id="KW-0443">Lipid metabolism</keyword>
<evidence type="ECO:0000256" key="1">
    <source>
        <dbReference type="ARBA" id="ARBA00004651"/>
    </source>
</evidence>
<comment type="subcellular location">
    <subcellularLocation>
        <location evidence="1 6">Cell membrane</location>
        <topology evidence="1 6">Multi-pass membrane protein</topology>
    </subcellularLocation>
</comment>
<dbReference type="Pfam" id="PF03706">
    <property type="entry name" value="LPG_synthase_TM"/>
    <property type="match status" value="1"/>
</dbReference>
<dbReference type="NCBIfam" id="TIGR00374">
    <property type="entry name" value="flippase-like domain"/>
    <property type="match status" value="1"/>
</dbReference>
<dbReference type="EC" id="2.3.2.3" evidence="6"/>
<gene>
    <name evidence="6" type="primary">mprF</name>
    <name evidence="7" type="ORF">ERS852480_02198</name>
    <name evidence="8" type="ORF">NCTC11224_02024</name>
</gene>
<feature type="transmembrane region" description="Helical" evidence="6">
    <location>
        <begin position="319"/>
        <end position="338"/>
    </location>
</feature>
<feature type="transmembrane region" description="Helical" evidence="6">
    <location>
        <begin position="269"/>
        <end position="287"/>
    </location>
</feature>
<reference evidence="7 9" key="1">
    <citation type="submission" date="2015-09" db="EMBL/GenBank/DDBJ databases">
        <authorList>
            <consortium name="Pathogen Informatics"/>
        </authorList>
    </citation>
    <scope>NUCLEOTIDE SEQUENCE [LARGE SCALE GENOMIC DNA]</scope>
    <source>
        <strain evidence="7 9">2789STDY5834865</strain>
    </source>
</reference>
<name>A0A174IYG8_9FIRM</name>
<dbReference type="EMBL" id="UAVW01000006">
    <property type="protein sequence ID" value="SQB10688.1"/>
    <property type="molecule type" value="Genomic_DNA"/>
</dbReference>
<evidence type="ECO:0000256" key="6">
    <source>
        <dbReference type="RuleBase" id="RU363042"/>
    </source>
</evidence>
<comment type="function">
    <text evidence="6">Catalyzes the transfer of a lysyl group from L-lysyl-tRNA(Lys) to membrane-bound phosphatidylglycerol (PG), which produces lysylphosphatidylglycerol (LPG), a major component of the bacterial membrane with a positive net charge. LPG synthesis contributes to bacterial virulence as it is involved in the resistance mechanism against cationic antimicrobial peptides (CAMP) produces by the host's immune system (defensins, cathelicidins) and by the competing microorganisms.</text>
</comment>
<feature type="transmembrane region" description="Helical" evidence="6">
    <location>
        <begin position="49"/>
        <end position="72"/>
    </location>
</feature>
<dbReference type="Proteomes" id="UP000251853">
    <property type="component" value="Unassembled WGS sequence"/>
</dbReference>
<proteinExistence type="inferred from homology"/>
<dbReference type="PANTHER" id="PTHR37693:SF1">
    <property type="entry name" value="INTEGRAL MEMBRANE PROTEIN"/>
    <property type="match status" value="1"/>
</dbReference>
<evidence type="ECO:0000313" key="9">
    <source>
        <dbReference type="Proteomes" id="UP000095512"/>
    </source>
</evidence>
<sequence>MKQKKMNWKEMSIGLCLVALLAWFTFYVLLSGNSAQTLGSTFVRADIRFVSMGFACMFLFVNCEAANIRLLMRTFGKKVPYWRSLSYAFTDFYFSAITPSATGGQPMQLYYMVRDGFGAAHSSFSLLATAAVYQMTVLVYGCVMVGANLPFVMGQGRVIRLLLVFGILVNGFCSGLILLIILNGLLAEKTMLWIAGALSRAGIIKNRKRAVQRVEGLIDEYSRGGSYLRQYPLAAVRMFIHSAVQLTALYLVPYWACRALGLSVQIKDVLALQAILSLAVTAVPLPGSVGASEGSFLALYRTLLGTGQSFSVMLLSRGISFYAMLCISGLVTAFLQFARRGKSASPV</sequence>
<keyword evidence="3 6" id="KW-0812">Transmembrane</keyword>
<keyword evidence="10" id="KW-1185">Reference proteome</keyword>
<evidence type="ECO:0000256" key="4">
    <source>
        <dbReference type="ARBA" id="ARBA00022989"/>
    </source>
</evidence>
<dbReference type="GO" id="GO:0006629">
    <property type="term" value="P:lipid metabolic process"/>
    <property type="evidence" value="ECO:0007669"/>
    <property type="project" value="UniProtKB-KW"/>
</dbReference>
<feature type="transmembrane region" description="Helical" evidence="6">
    <location>
        <begin position="84"/>
        <end position="104"/>
    </location>
</feature>
<dbReference type="Proteomes" id="UP000095512">
    <property type="component" value="Unassembled WGS sequence"/>
</dbReference>
<organism evidence="7 9">
    <name type="scientific">Enterocloster clostridioformis</name>
    <dbReference type="NCBI Taxonomy" id="1531"/>
    <lineage>
        <taxon>Bacteria</taxon>
        <taxon>Bacillati</taxon>
        <taxon>Bacillota</taxon>
        <taxon>Clostridia</taxon>
        <taxon>Lachnospirales</taxon>
        <taxon>Lachnospiraceae</taxon>
        <taxon>Enterocloster</taxon>
    </lineage>
</organism>
<comment type="catalytic activity">
    <reaction evidence="6">
        <text>L-lysyl-tRNA(Lys) + a 1,2-diacyl-sn-glycero-3-phospho-(1'-sn-glycerol) = a 1,2-diacyl-sn-glycero-3-phospho-1'-(3'-O-L-lysyl)-sn-glycerol + tRNA(Lys)</text>
        <dbReference type="Rhea" id="RHEA:10668"/>
        <dbReference type="Rhea" id="RHEA-COMP:9696"/>
        <dbReference type="Rhea" id="RHEA-COMP:9697"/>
        <dbReference type="ChEBI" id="CHEBI:64716"/>
        <dbReference type="ChEBI" id="CHEBI:75792"/>
        <dbReference type="ChEBI" id="CHEBI:78442"/>
        <dbReference type="ChEBI" id="CHEBI:78529"/>
        <dbReference type="EC" id="2.3.2.3"/>
    </reaction>
</comment>
<dbReference type="GO" id="GO:0046677">
    <property type="term" value="P:response to antibiotic"/>
    <property type="evidence" value="ECO:0007669"/>
    <property type="project" value="UniProtKB-KW"/>
</dbReference>
<dbReference type="EMBL" id="CZAB01000016">
    <property type="protein sequence ID" value="CUO91096.1"/>
    <property type="molecule type" value="Genomic_DNA"/>
</dbReference>
<keyword evidence="4 6" id="KW-1133">Transmembrane helix</keyword>
<keyword evidence="5 6" id="KW-0472">Membrane</keyword>
<dbReference type="GO" id="GO:0050071">
    <property type="term" value="F:phosphatidylglycerol lysyltransferase activity"/>
    <property type="evidence" value="ECO:0007669"/>
    <property type="project" value="UniProtKB-EC"/>
</dbReference>
<keyword evidence="2" id="KW-1003">Cell membrane</keyword>
<feature type="transmembrane region" description="Helical" evidence="6">
    <location>
        <begin position="161"/>
        <end position="182"/>
    </location>
</feature>
<dbReference type="RefSeq" id="WP_022201722.1">
    <property type="nucleotide sequence ID" value="NZ_CARCJL010000007.1"/>
</dbReference>
<evidence type="ECO:0000313" key="8">
    <source>
        <dbReference type="EMBL" id="SQB10688.1"/>
    </source>
</evidence>
<dbReference type="PANTHER" id="PTHR37693">
    <property type="entry name" value="PHOSPHATIDYLGLYCEROL LYSYLTRANSFERASE"/>
    <property type="match status" value="1"/>
</dbReference>
<evidence type="ECO:0000313" key="7">
    <source>
        <dbReference type="EMBL" id="CUO91096.1"/>
    </source>
</evidence>